<gene>
    <name evidence="7" type="ORF">H8E41_03880</name>
</gene>
<feature type="transmembrane region" description="Helical" evidence="6">
    <location>
        <begin position="301"/>
        <end position="323"/>
    </location>
</feature>
<dbReference type="GO" id="GO:0055085">
    <property type="term" value="P:transmembrane transport"/>
    <property type="evidence" value="ECO:0007669"/>
    <property type="project" value="TreeGrafter"/>
</dbReference>
<dbReference type="GO" id="GO:0016020">
    <property type="term" value="C:membrane"/>
    <property type="evidence" value="ECO:0007669"/>
    <property type="project" value="UniProtKB-SubCell"/>
</dbReference>
<protein>
    <submittedName>
        <fullName evidence="7">AI-2E family transporter</fullName>
    </submittedName>
</protein>
<dbReference type="PANTHER" id="PTHR21716">
    <property type="entry name" value="TRANSMEMBRANE PROTEIN"/>
    <property type="match status" value="1"/>
</dbReference>
<feature type="transmembrane region" description="Helical" evidence="6">
    <location>
        <begin position="206"/>
        <end position="227"/>
    </location>
</feature>
<evidence type="ECO:0000256" key="2">
    <source>
        <dbReference type="ARBA" id="ARBA00009773"/>
    </source>
</evidence>
<comment type="subcellular location">
    <subcellularLocation>
        <location evidence="1">Membrane</location>
        <topology evidence="1">Multi-pass membrane protein</topology>
    </subcellularLocation>
</comment>
<dbReference type="Pfam" id="PF01594">
    <property type="entry name" value="AI-2E_transport"/>
    <property type="match status" value="1"/>
</dbReference>
<dbReference type="PANTHER" id="PTHR21716:SF64">
    <property type="entry name" value="AI-2 TRANSPORT PROTEIN TQSA"/>
    <property type="match status" value="1"/>
</dbReference>
<feature type="transmembrane region" description="Helical" evidence="6">
    <location>
        <begin position="271"/>
        <end position="289"/>
    </location>
</feature>
<feature type="transmembrane region" description="Helical" evidence="6">
    <location>
        <begin position="12"/>
        <end position="29"/>
    </location>
</feature>
<dbReference type="EMBL" id="JACNJZ010000065">
    <property type="protein sequence ID" value="MBC8317020.1"/>
    <property type="molecule type" value="Genomic_DNA"/>
</dbReference>
<evidence type="ECO:0000313" key="8">
    <source>
        <dbReference type="Proteomes" id="UP000614424"/>
    </source>
</evidence>
<evidence type="ECO:0000256" key="1">
    <source>
        <dbReference type="ARBA" id="ARBA00004141"/>
    </source>
</evidence>
<accession>A0A8J6NCT0</accession>
<evidence type="ECO:0000256" key="4">
    <source>
        <dbReference type="ARBA" id="ARBA00022989"/>
    </source>
</evidence>
<comment type="caution">
    <text evidence="7">The sequence shown here is derived from an EMBL/GenBank/DDBJ whole genome shotgun (WGS) entry which is preliminary data.</text>
</comment>
<feature type="transmembrane region" description="Helical" evidence="6">
    <location>
        <begin position="63"/>
        <end position="82"/>
    </location>
</feature>
<organism evidence="7 8">
    <name type="scientific">Candidatus Desulfobia pelagia</name>
    <dbReference type="NCBI Taxonomy" id="2841692"/>
    <lineage>
        <taxon>Bacteria</taxon>
        <taxon>Pseudomonadati</taxon>
        <taxon>Thermodesulfobacteriota</taxon>
        <taxon>Desulfobulbia</taxon>
        <taxon>Desulfobulbales</taxon>
        <taxon>Desulfobulbaceae</taxon>
        <taxon>Candidatus Desulfobia</taxon>
    </lineage>
</organism>
<dbReference type="SUPFAM" id="SSF161070">
    <property type="entry name" value="SNF-like"/>
    <property type="match status" value="1"/>
</dbReference>
<dbReference type="InterPro" id="IPR002549">
    <property type="entry name" value="AI-2E-like"/>
</dbReference>
<feature type="transmembrane region" description="Helical" evidence="6">
    <location>
        <begin position="233"/>
        <end position="259"/>
    </location>
</feature>
<name>A0A8J6NCT0_9BACT</name>
<reference evidence="7 8" key="1">
    <citation type="submission" date="2020-08" db="EMBL/GenBank/DDBJ databases">
        <title>Bridging the membrane lipid divide: bacteria of the FCB group superphylum have the potential to synthesize archaeal ether lipids.</title>
        <authorList>
            <person name="Villanueva L."/>
            <person name="Von Meijenfeldt F.A.B."/>
            <person name="Westbye A.B."/>
            <person name="Yadav S."/>
            <person name="Hopmans E.C."/>
            <person name="Dutilh B.E."/>
            <person name="Sinninghe Damste J.S."/>
        </authorList>
    </citation>
    <scope>NUCLEOTIDE SEQUENCE [LARGE SCALE GENOMIC DNA]</scope>
    <source>
        <strain evidence="7">NIOZ-UU47</strain>
    </source>
</reference>
<dbReference type="AlphaFoldDB" id="A0A8J6NCT0"/>
<evidence type="ECO:0000313" key="7">
    <source>
        <dbReference type="EMBL" id="MBC8317020.1"/>
    </source>
</evidence>
<feature type="transmembrane region" description="Helical" evidence="6">
    <location>
        <begin position="35"/>
        <end position="56"/>
    </location>
</feature>
<feature type="transmembrane region" description="Helical" evidence="6">
    <location>
        <begin position="151"/>
        <end position="170"/>
    </location>
</feature>
<dbReference type="Proteomes" id="UP000614424">
    <property type="component" value="Unassembled WGS sequence"/>
</dbReference>
<keyword evidence="5 6" id="KW-0472">Membrane</keyword>
<keyword evidence="4 6" id="KW-1133">Transmembrane helix</keyword>
<keyword evidence="3 6" id="KW-0812">Transmembrane</keyword>
<evidence type="ECO:0000256" key="3">
    <source>
        <dbReference type="ARBA" id="ARBA00022692"/>
    </source>
</evidence>
<evidence type="ECO:0000256" key="5">
    <source>
        <dbReference type="ARBA" id="ARBA00023136"/>
    </source>
</evidence>
<dbReference type="InterPro" id="IPR037272">
    <property type="entry name" value="SNS_sf"/>
</dbReference>
<evidence type="ECO:0000256" key="6">
    <source>
        <dbReference type="SAM" id="Phobius"/>
    </source>
</evidence>
<proteinExistence type="inferred from homology"/>
<comment type="similarity">
    <text evidence="2">Belongs to the autoinducer-2 exporter (AI-2E) (TC 2.A.86) family.</text>
</comment>
<sequence length="351" mass="38827">MKNESHEPAMGIVKVASWVLLLVLLTVILKTMAFLFIPLSISLLFCYALGIPLDFLQRFPLPSFIRTLIVILFIVGLIYLLGRLVSVNIKEFQGQLPVFEEKFWVYSRSILAWLNISPDQVREVYGSFLKSFSEMDLKPVGTLVQRLSGSFFSFLGNMIWVFLFMVFMLAERESFAKRIVLGFGKSRSESVLDALGRINKAVQGYLGLKTLISILTGILVTLILLALQVPFAVLWGVLAFLLNFIPNIGSLIAVIPPVAVSLFDSGSFGKMFIVALLLVAIQTVVGNYVEPKVMGKGLNLSPLVVLLSLVFWGWMWGIPGMLLSVPLTAAIKIACEQLDSTRTVAVLMSGK</sequence>